<gene>
    <name evidence="20" type="primary">recB</name>
    <name evidence="20" type="ORF">JIN87_03080</name>
</gene>
<evidence type="ECO:0000256" key="7">
    <source>
        <dbReference type="ARBA" id="ARBA00022839"/>
    </source>
</evidence>
<dbReference type="GO" id="GO:0008854">
    <property type="term" value="F:exodeoxyribonuclease V activity"/>
    <property type="evidence" value="ECO:0007669"/>
    <property type="project" value="InterPro"/>
</dbReference>
<keyword evidence="11" id="KW-0234">DNA repair</keyword>
<evidence type="ECO:0000256" key="12">
    <source>
        <dbReference type="ARBA" id="ARBA00023235"/>
    </source>
</evidence>
<evidence type="ECO:0000259" key="19">
    <source>
        <dbReference type="PROSITE" id="PS51217"/>
    </source>
</evidence>
<dbReference type="Gene3D" id="3.90.320.10">
    <property type="match status" value="1"/>
</dbReference>
<evidence type="ECO:0000256" key="3">
    <source>
        <dbReference type="ARBA" id="ARBA00022741"/>
    </source>
</evidence>
<evidence type="ECO:0000256" key="11">
    <source>
        <dbReference type="ARBA" id="ARBA00023204"/>
    </source>
</evidence>
<dbReference type="PROSITE" id="PS51217">
    <property type="entry name" value="UVRD_HELICASE_CTER"/>
    <property type="match status" value="1"/>
</dbReference>
<proteinExistence type="inferred from homology"/>
<comment type="catalytic activity">
    <reaction evidence="13">
        <text>Couples ATP hydrolysis with the unwinding of duplex DNA by translocating in the 3'-5' direction.</text>
        <dbReference type="EC" id="5.6.2.4"/>
    </reaction>
</comment>
<reference evidence="20" key="1">
    <citation type="submission" date="2021-01" db="EMBL/GenBank/DDBJ databases">
        <title>Modified the classification status of verrucomicrobia.</title>
        <authorList>
            <person name="Feng X."/>
        </authorList>
    </citation>
    <scope>NUCLEOTIDE SEQUENCE</scope>
    <source>
        <strain evidence="20">KCTC 13126</strain>
    </source>
</reference>
<dbReference type="SUPFAM" id="SSF52540">
    <property type="entry name" value="P-loop containing nucleoside triphosphate hydrolases"/>
    <property type="match status" value="1"/>
</dbReference>
<keyword evidence="5 16" id="KW-0378">Hydrolase</keyword>
<dbReference type="SUPFAM" id="SSF52980">
    <property type="entry name" value="Restriction endonuclease-like"/>
    <property type="match status" value="1"/>
</dbReference>
<keyword evidence="6 16" id="KW-0347">Helicase</keyword>
<evidence type="ECO:0000256" key="16">
    <source>
        <dbReference type="PROSITE-ProRule" id="PRU00560"/>
    </source>
</evidence>
<keyword evidence="1" id="KW-0540">Nuclease</keyword>
<comment type="catalytic activity">
    <reaction evidence="15">
        <text>ATP + H2O = ADP + phosphate + H(+)</text>
        <dbReference type="Rhea" id="RHEA:13065"/>
        <dbReference type="ChEBI" id="CHEBI:15377"/>
        <dbReference type="ChEBI" id="CHEBI:15378"/>
        <dbReference type="ChEBI" id="CHEBI:30616"/>
        <dbReference type="ChEBI" id="CHEBI:43474"/>
        <dbReference type="ChEBI" id="CHEBI:456216"/>
        <dbReference type="EC" id="5.6.2.4"/>
    </reaction>
</comment>
<dbReference type="EC" id="5.6.2.4" evidence="14"/>
<dbReference type="Gene3D" id="3.40.50.300">
    <property type="entry name" value="P-loop containing nucleotide triphosphate hydrolases"/>
    <property type="match status" value="2"/>
</dbReference>
<dbReference type="AlphaFoldDB" id="A0A934RVC8"/>
<accession>A0A934RVC8</accession>
<keyword evidence="8 16" id="KW-0067">ATP-binding</keyword>
<keyword evidence="2" id="KW-0479">Metal-binding</keyword>
<evidence type="ECO:0000256" key="5">
    <source>
        <dbReference type="ARBA" id="ARBA00022801"/>
    </source>
</evidence>
<keyword evidence="12" id="KW-0413">Isomerase</keyword>
<evidence type="ECO:0000256" key="2">
    <source>
        <dbReference type="ARBA" id="ARBA00022723"/>
    </source>
</evidence>
<keyword evidence="7" id="KW-0269">Exonuclease</keyword>
<evidence type="ECO:0000313" key="20">
    <source>
        <dbReference type="EMBL" id="MBK1875834.1"/>
    </source>
</evidence>
<dbReference type="RefSeq" id="WP_200354049.1">
    <property type="nucleotide sequence ID" value="NZ_JAENIL010000004.1"/>
</dbReference>
<name>A0A934RVC8_9BACT</name>
<dbReference type="InterPro" id="IPR011335">
    <property type="entry name" value="Restrct_endonuc-II-like"/>
</dbReference>
<evidence type="ECO:0000313" key="21">
    <source>
        <dbReference type="Proteomes" id="UP000617628"/>
    </source>
</evidence>
<dbReference type="GO" id="GO:0000725">
    <property type="term" value="P:recombinational repair"/>
    <property type="evidence" value="ECO:0007669"/>
    <property type="project" value="TreeGrafter"/>
</dbReference>
<dbReference type="Pfam" id="PF13361">
    <property type="entry name" value="UvrD_C"/>
    <property type="match status" value="1"/>
</dbReference>
<dbReference type="Proteomes" id="UP000617628">
    <property type="component" value="Unassembled WGS sequence"/>
</dbReference>
<dbReference type="NCBIfam" id="TIGR00609">
    <property type="entry name" value="recB"/>
    <property type="match status" value="1"/>
</dbReference>
<evidence type="ECO:0000259" key="18">
    <source>
        <dbReference type="PROSITE" id="PS51198"/>
    </source>
</evidence>
<dbReference type="Gene3D" id="1.10.486.10">
    <property type="entry name" value="PCRA, domain 4"/>
    <property type="match status" value="1"/>
</dbReference>
<evidence type="ECO:0000256" key="4">
    <source>
        <dbReference type="ARBA" id="ARBA00022763"/>
    </source>
</evidence>
<dbReference type="GO" id="GO:0003677">
    <property type="term" value="F:DNA binding"/>
    <property type="evidence" value="ECO:0007669"/>
    <property type="project" value="UniProtKB-KW"/>
</dbReference>
<dbReference type="HAMAP" id="MF_01485">
    <property type="entry name" value="RecB"/>
    <property type="match status" value="1"/>
</dbReference>
<feature type="region of interest" description="Disordered" evidence="17">
    <location>
        <begin position="894"/>
        <end position="916"/>
    </location>
</feature>
<dbReference type="InterPro" id="IPR000212">
    <property type="entry name" value="DNA_helicase_UvrD/REP"/>
</dbReference>
<dbReference type="InterPro" id="IPR027417">
    <property type="entry name" value="P-loop_NTPase"/>
</dbReference>
<evidence type="ECO:0000256" key="1">
    <source>
        <dbReference type="ARBA" id="ARBA00022722"/>
    </source>
</evidence>
<dbReference type="EMBL" id="JAENIL010000004">
    <property type="protein sequence ID" value="MBK1875834.1"/>
    <property type="molecule type" value="Genomic_DNA"/>
</dbReference>
<keyword evidence="9" id="KW-0460">Magnesium</keyword>
<dbReference type="GO" id="GO:0009338">
    <property type="term" value="C:exodeoxyribonuclease V complex"/>
    <property type="evidence" value="ECO:0007669"/>
    <property type="project" value="TreeGrafter"/>
</dbReference>
<dbReference type="InterPro" id="IPR038726">
    <property type="entry name" value="PDDEXK_AddAB-type"/>
</dbReference>
<keyword evidence="21" id="KW-1185">Reference proteome</keyword>
<evidence type="ECO:0000256" key="15">
    <source>
        <dbReference type="ARBA" id="ARBA00048988"/>
    </source>
</evidence>
<dbReference type="GO" id="GO:0046872">
    <property type="term" value="F:metal ion binding"/>
    <property type="evidence" value="ECO:0007669"/>
    <property type="project" value="UniProtKB-KW"/>
</dbReference>
<dbReference type="Pfam" id="PF12705">
    <property type="entry name" value="PDDEXK_1"/>
    <property type="match status" value="1"/>
</dbReference>
<dbReference type="InterPro" id="IPR004586">
    <property type="entry name" value="RecB"/>
</dbReference>
<sequence>MIELAKGATLIEASAGTGKTYTLCRIALQLTLEKGITLDRILAVTFTDAATEELASRIHELYQQALRELETEQIEESLLLECMELEDFDIERAKRDLRFSLEVFDEAPISTLHGFCKRSLDQLALETESPLEAELNQIETHLVEQLQQEYIRQYVLEASSALSIALKHQKGFEGRLSEIGKQSASHPEAKLHPTAHPVSFETLERRFLELPEALSDFVSRKGEYIEHLKANREPAMQLSGKKQDLFACEARGKLLANDFAWLEKFSVDAWKNGLKKSGSHLKTPPFVSLVDAILEQIDAAFLSLLYNYKGWLSENLEKAKQQANSISFNDLLHILNRALKGESGERVRANLSRQYDAALIDEFQDTDRTQLQIAKALFGEGEHYLFYIGDPKQAIYRFRGADIYAYFQATESGKLKRIELTKNYRSTPPLIHAVNTVFEESETGFVDDRIRFTPVEAGLESDTADVRAPALFIEHLMLGPQQEAAEGRYRNILTERVANDFANRISNDPDFRPEEVAFLVNSNFEAKTLSDALLKRGIASAIRSDRSVFDSKEARDLTLLLAALSSPTRTSLKRGAYAAFSPSLQASDIAEAHFDENATPFFEYIVEWNKSWERSNFDVNLQTLLKLASRETFNDLDSERRHANISQLSELLSEAKDESDLTPRGLYNWICRKMVEDASQNKDWQTRISSDEGKPQILTIHKSKGLQFPIVILPYLSLKRVKHDAKVASYHGSDNELIIDFAPDENQDRTKSAQSEELAEHVRLLYVALTRAEKEMRIYLAPEEIVRRGKKPPSSFSRFILGVDSKPSSELLVERLKAIAAKSKGNVLSRQSPLETGEFSELSNCVGDPNIPEVEARSLQHRQHMPYPARVLSFSALNKGMHHESAGYSIEELEAADSDSDEAEPSPDPSETDSAEELSIFSLPKGTHAGDLLHLILERFDFSRPETLPATTQAAFELLKFEPSEFEPIVAAQIAVIAKQELASNFSAFSLEQTPSENRIPELEFAYPVSGDVKREVIDTLQTSDLGVIPQEWSNSLNKEGSALTAAMLRGFIDLVLEHEGRIYIFDWKSNYLGPTSSDYDQSAILESMSDHNYFLQYLLYCVAVLRFTRWRFPNQAFDDVFGGVFYIYARGVSPGKDTGVFYDRPSIELLEKLDTALGGPIHD</sequence>
<feature type="binding site" evidence="16">
    <location>
        <begin position="13"/>
        <end position="20"/>
    </location>
    <ligand>
        <name>ATP</name>
        <dbReference type="ChEBI" id="CHEBI:30616"/>
    </ligand>
</feature>
<evidence type="ECO:0000256" key="9">
    <source>
        <dbReference type="ARBA" id="ARBA00022842"/>
    </source>
</evidence>
<evidence type="ECO:0000256" key="6">
    <source>
        <dbReference type="ARBA" id="ARBA00022806"/>
    </source>
</evidence>
<dbReference type="Gene3D" id="1.10.3170.10">
    <property type="entry name" value="Recbcd, chain B, domain 2"/>
    <property type="match status" value="1"/>
</dbReference>
<evidence type="ECO:0000256" key="14">
    <source>
        <dbReference type="ARBA" id="ARBA00034808"/>
    </source>
</evidence>
<dbReference type="CDD" id="cd22352">
    <property type="entry name" value="RecB_C-like"/>
    <property type="match status" value="1"/>
</dbReference>
<feature type="domain" description="UvrD-like helicase C-terminal" evidence="19">
    <location>
        <begin position="428"/>
        <end position="705"/>
    </location>
</feature>
<keyword evidence="10" id="KW-0238">DNA-binding</keyword>
<protein>
    <recommendedName>
        <fullName evidence="14">DNA 3'-5' helicase</fullName>
        <ecNumber evidence="14">5.6.2.4</ecNumber>
    </recommendedName>
</protein>
<keyword evidence="4" id="KW-0227">DNA damage</keyword>
<feature type="domain" description="UvrD-like helicase ATP-binding" evidence="18">
    <location>
        <begin position="1"/>
        <end position="427"/>
    </location>
</feature>
<dbReference type="GO" id="GO:0005829">
    <property type="term" value="C:cytosol"/>
    <property type="evidence" value="ECO:0007669"/>
    <property type="project" value="TreeGrafter"/>
</dbReference>
<organism evidence="20 21">
    <name type="scientific">Pelagicoccus mobilis</name>
    <dbReference type="NCBI Taxonomy" id="415221"/>
    <lineage>
        <taxon>Bacteria</taxon>
        <taxon>Pseudomonadati</taxon>
        <taxon>Verrucomicrobiota</taxon>
        <taxon>Opitutia</taxon>
        <taxon>Puniceicoccales</taxon>
        <taxon>Pelagicoccaceae</taxon>
        <taxon>Pelagicoccus</taxon>
    </lineage>
</organism>
<dbReference type="InterPro" id="IPR011604">
    <property type="entry name" value="PDDEXK-like_dom_sf"/>
</dbReference>
<comment type="caution">
    <text evidence="20">The sequence shown here is derived from an EMBL/GenBank/DDBJ whole genome shotgun (WGS) entry which is preliminary data.</text>
</comment>
<dbReference type="GO" id="GO:0043138">
    <property type="term" value="F:3'-5' DNA helicase activity"/>
    <property type="evidence" value="ECO:0007669"/>
    <property type="project" value="UniProtKB-EC"/>
</dbReference>
<dbReference type="GO" id="GO:0005524">
    <property type="term" value="F:ATP binding"/>
    <property type="evidence" value="ECO:0007669"/>
    <property type="project" value="UniProtKB-UniRule"/>
</dbReference>
<evidence type="ECO:0000256" key="10">
    <source>
        <dbReference type="ARBA" id="ARBA00023125"/>
    </source>
</evidence>
<evidence type="ECO:0000256" key="13">
    <source>
        <dbReference type="ARBA" id="ARBA00034617"/>
    </source>
</evidence>
<evidence type="ECO:0000256" key="8">
    <source>
        <dbReference type="ARBA" id="ARBA00022840"/>
    </source>
</evidence>
<dbReference type="PANTHER" id="PTHR11070">
    <property type="entry name" value="UVRD / RECB / PCRA DNA HELICASE FAMILY MEMBER"/>
    <property type="match status" value="1"/>
</dbReference>
<dbReference type="Pfam" id="PF00580">
    <property type="entry name" value="UvrD-helicase"/>
    <property type="match status" value="1"/>
</dbReference>
<dbReference type="InterPro" id="IPR014016">
    <property type="entry name" value="UvrD-like_ATP-bd"/>
</dbReference>
<keyword evidence="3 16" id="KW-0547">Nucleotide-binding</keyword>
<dbReference type="PANTHER" id="PTHR11070:SF23">
    <property type="entry name" value="RECBCD ENZYME SUBUNIT RECB"/>
    <property type="match status" value="1"/>
</dbReference>
<dbReference type="InterPro" id="IPR014017">
    <property type="entry name" value="DNA_helicase_UvrD-like_C"/>
</dbReference>
<evidence type="ECO:0000256" key="17">
    <source>
        <dbReference type="SAM" id="MobiDB-lite"/>
    </source>
</evidence>
<dbReference type="PROSITE" id="PS51198">
    <property type="entry name" value="UVRD_HELICASE_ATP_BIND"/>
    <property type="match status" value="1"/>
</dbReference>